<feature type="transmembrane region" description="Helical" evidence="2">
    <location>
        <begin position="56"/>
        <end position="76"/>
    </location>
</feature>
<feature type="region of interest" description="Disordered" evidence="1">
    <location>
        <begin position="18"/>
        <end position="52"/>
    </location>
</feature>
<sequence>MLVSEKHWSLGSMWSSASGGANVHSVNRDHNRHVENSRPGKRRVGPRGGGARQRGASAVIVALMVPVLFAAAAMTIDVGKLVYERQRLNNALDSAALGGAYLLPGDLLGAQAAALNLAKLNDLQANPAATFWCVIASTGAAKTPDTSQIPGVCNPGTAAGAKCDEKICAVPCSIGLGRTCNTMTLTDAKDVPFAVAPAIGINKGNTGAVAATACVGSCGAVTPNPMDVVLVADRTGSMSTADRNLMVSGIKSTLQTMTKDQKYVALGTIHRSSATPGLCITTGSASATTGPWIPVPFSNDYTLLPAFPGATPALNPISALISGLNCLPASSSGTYLASPMKAAARYLLGLAPNNLASLPARSQPAKKAIIFETDGQPNETAIVGTTSLNDATDIGTTNGTTACNNLKTVAANAKAQGILIVTVAFGAANTAQCAGGGEFVRNVLAAASSPDSTGNPSIADNDCGTAAKRSAENSDGDFFFCAASGTELGPIFVSAVNAISPNSRLIRIPG</sequence>
<dbReference type="Gene3D" id="3.40.50.410">
    <property type="entry name" value="von Willebrand factor, type A domain"/>
    <property type="match status" value="1"/>
</dbReference>
<dbReference type="InterPro" id="IPR002035">
    <property type="entry name" value="VWF_A"/>
</dbReference>
<dbReference type="PROSITE" id="PS50234">
    <property type="entry name" value="VWFA"/>
    <property type="match status" value="1"/>
</dbReference>
<gene>
    <name evidence="4" type="ORF">D7003_03315</name>
</gene>
<feature type="compositionally biased region" description="Basic and acidic residues" evidence="1">
    <location>
        <begin position="26"/>
        <end position="38"/>
    </location>
</feature>
<evidence type="ECO:0000313" key="4">
    <source>
        <dbReference type="EMBL" id="RNL58544.1"/>
    </source>
</evidence>
<dbReference type="RefSeq" id="WP_123254061.1">
    <property type="nucleotide sequence ID" value="NZ_RBED01000068.1"/>
</dbReference>
<dbReference type="OrthoDB" id="4904988at2"/>
<protein>
    <recommendedName>
        <fullName evidence="3">VWFA domain-containing protein</fullName>
    </recommendedName>
</protein>
<evidence type="ECO:0000256" key="2">
    <source>
        <dbReference type="SAM" id="Phobius"/>
    </source>
</evidence>
<reference evidence="4 5" key="1">
    <citation type="submission" date="2018-10" db="EMBL/GenBank/DDBJ databases">
        <title>Genome sequencing of Arthrobacter oryzae TNB02.</title>
        <authorList>
            <person name="Cho Y.-J."/>
            <person name="Cho A."/>
            <person name="Kim O.-S."/>
        </authorList>
    </citation>
    <scope>NUCLEOTIDE SEQUENCE [LARGE SCALE GENOMIC DNA]</scope>
    <source>
        <strain evidence="4 5">TNB02</strain>
    </source>
</reference>
<name>A0A3N0C6A9_9MICC</name>
<comment type="caution">
    <text evidence="4">The sequence shown here is derived from an EMBL/GenBank/DDBJ whole genome shotgun (WGS) entry which is preliminary data.</text>
</comment>
<dbReference type="SUPFAM" id="SSF53300">
    <property type="entry name" value="vWA-like"/>
    <property type="match status" value="1"/>
</dbReference>
<dbReference type="EMBL" id="RBED01000068">
    <property type="protein sequence ID" value="RNL58544.1"/>
    <property type="molecule type" value="Genomic_DNA"/>
</dbReference>
<accession>A0A3N0C6A9</accession>
<dbReference type="Pfam" id="PF13400">
    <property type="entry name" value="Tad"/>
    <property type="match status" value="1"/>
</dbReference>
<dbReference type="Proteomes" id="UP000273807">
    <property type="component" value="Unassembled WGS sequence"/>
</dbReference>
<keyword evidence="2" id="KW-0472">Membrane</keyword>
<keyword evidence="2" id="KW-0812">Transmembrane</keyword>
<dbReference type="InterPro" id="IPR036465">
    <property type="entry name" value="vWFA_dom_sf"/>
</dbReference>
<evidence type="ECO:0000313" key="5">
    <source>
        <dbReference type="Proteomes" id="UP000273807"/>
    </source>
</evidence>
<dbReference type="InterPro" id="IPR028087">
    <property type="entry name" value="Tad_N"/>
</dbReference>
<proteinExistence type="predicted"/>
<organism evidence="4 5">
    <name type="scientific">Arthrobacter oryzae</name>
    <dbReference type="NCBI Taxonomy" id="409290"/>
    <lineage>
        <taxon>Bacteria</taxon>
        <taxon>Bacillati</taxon>
        <taxon>Actinomycetota</taxon>
        <taxon>Actinomycetes</taxon>
        <taxon>Micrococcales</taxon>
        <taxon>Micrococcaceae</taxon>
        <taxon>Arthrobacter</taxon>
    </lineage>
</organism>
<keyword evidence="5" id="KW-1185">Reference proteome</keyword>
<dbReference type="AlphaFoldDB" id="A0A3N0C6A9"/>
<evidence type="ECO:0000259" key="3">
    <source>
        <dbReference type="PROSITE" id="PS50234"/>
    </source>
</evidence>
<keyword evidence="2" id="KW-1133">Transmembrane helix</keyword>
<evidence type="ECO:0000256" key="1">
    <source>
        <dbReference type="SAM" id="MobiDB-lite"/>
    </source>
</evidence>
<feature type="domain" description="VWFA" evidence="3">
    <location>
        <begin position="227"/>
        <end position="496"/>
    </location>
</feature>